<evidence type="ECO:0000256" key="1">
    <source>
        <dbReference type="ARBA" id="ARBA00004141"/>
    </source>
</evidence>
<keyword evidence="2 5" id="KW-0812">Transmembrane</keyword>
<dbReference type="GO" id="GO:0008320">
    <property type="term" value="F:protein transmembrane transporter activity"/>
    <property type="evidence" value="ECO:0007669"/>
    <property type="project" value="TreeGrafter"/>
</dbReference>
<dbReference type="Proteomes" id="UP000233837">
    <property type="component" value="Unassembled WGS sequence"/>
</dbReference>
<accession>A0A2I0VEB2</accession>
<gene>
    <name evidence="6" type="ORF">MA16_Dca023189</name>
</gene>
<evidence type="ECO:0000256" key="3">
    <source>
        <dbReference type="ARBA" id="ARBA00022989"/>
    </source>
</evidence>
<protein>
    <submittedName>
        <fullName evidence="6">Uncharacterized protein</fullName>
    </submittedName>
</protein>
<keyword evidence="7" id="KW-1185">Reference proteome</keyword>
<feature type="transmembrane region" description="Helical" evidence="5">
    <location>
        <begin position="53"/>
        <end position="71"/>
    </location>
</feature>
<dbReference type="InterPro" id="IPR039175">
    <property type="entry name" value="TIM22"/>
</dbReference>
<evidence type="ECO:0000313" key="7">
    <source>
        <dbReference type="Proteomes" id="UP000233837"/>
    </source>
</evidence>
<reference evidence="6 7" key="1">
    <citation type="journal article" date="2016" name="Sci. Rep.">
        <title>The Dendrobium catenatum Lindl. genome sequence provides insights into polysaccharide synthase, floral development and adaptive evolution.</title>
        <authorList>
            <person name="Zhang G.Q."/>
            <person name="Xu Q."/>
            <person name="Bian C."/>
            <person name="Tsai W.C."/>
            <person name="Yeh C.M."/>
            <person name="Liu K.W."/>
            <person name="Yoshida K."/>
            <person name="Zhang L.S."/>
            <person name="Chang S.B."/>
            <person name="Chen F."/>
            <person name="Shi Y."/>
            <person name="Su Y.Y."/>
            <person name="Zhang Y.Q."/>
            <person name="Chen L.J."/>
            <person name="Yin Y."/>
            <person name="Lin M."/>
            <person name="Huang H."/>
            <person name="Deng H."/>
            <person name="Wang Z.W."/>
            <person name="Zhu S.L."/>
            <person name="Zhao X."/>
            <person name="Deng C."/>
            <person name="Niu S.C."/>
            <person name="Huang J."/>
            <person name="Wang M."/>
            <person name="Liu G.H."/>
            <person name="Yang H.J."/>
            <person name="Xiao X.J."/>
            <person name="Hsiao Y.Y."/>
            <person name="Wu W.L."/>
            <person name="Chen Y.Y."/>
            <person name="Mitsuda N."/>
            <person name="Ohme-Takagi M."/>
            <person name="Luo Y.B."/>
            <person name="Van de Peer Y."/>
            <person name="Liu Z.J."/>
        </authorList>
    </citation>
    <scope>NUCLEOTIDE SEQUENCE [LARGE SCALE GENOMIC DNA]</scope>
    <source>
        <tissue evidence="6">The whole plant</tissue>
    </source>
</reference>
<organism evidence="6 7">
    <name type="scientific">Dendrobium catenatum</name>
    <dbReference type="NCBI Taxonomy" id="906689"/>
    <lineage>
        <taxon>Eukaryota</taxon>
        <taxon>Viridiplantae</taxon>
        <taxon>Streptophyta</taxon>
        <taxon>Embryophyta</taxon>
        <taxon>Tracheophyta</taxon>
        <taxon>Spermatophyta</taxon>
        <taxon>Magnoliopsida</taxon>
        <taxon>Liliopsida</taxon>
        <taxon>Asparagales</taxon>
        <taxon>Orchidaceae</taxon>
        <taxon>Epidendroideae</taxon>
        <taxon>Malaxideae</taxon>
        <taxon>Dendrobiinae</taxon>
        <taxon>Dendrobium</taxon>
    </lineage>
</organism>
<dbReference type="GO" id="GO:0042721">
    <property type="term" value="C:TIM22 mitochondrial import inner membrane insertion complex"/>
    <property type="evidence" value="ECO:0007669"/>
    <property type="project" value="InterPro"/>
</dbReference>
<dbReference type="PANTHER" id="PTHR14110:SF10">
    <property type="entry name" value="OS04G0376100 PROTEIN"/>
    <property type="match status" value="1"/>
</dbReference>
<keyword evidence="4 5" id="KW-0472">Membrane</keyword>
<dbReference type="EMBL" id="KZ503746">
    <property type="protein sequence ID" value="PKU61723.1"/>
    <property type="molecule type" value="Genomic_DNA"/>
</dbReference>
<name>A0A2I0VEB2_9ASPA</name>
<proteinExistence type="predicted"/>
<reference evidence="6 7" key="2">
    <citation type="journal article" date="2017" name="Nature">
        <title>The Apostasia genome and the evolution of orchids.</title>
        <authorList>
            <person name="Zhang G.Q."/>
            <person name="Liu K.W."/>
            <person name="Li Z."/>
            <person name="Lohaus R."/>
            <person name="Hsiao Y.Y."/>
            <person name="Niu S.C."/>
            <person name="Wang J.Y."/>
            <person name="Lin Y.C."/>
            <person name="Xu Q."/>
            <person name="Chen L.J."/>
            <person name="Yoshida K."/>
            <person name="Fujiwara S."/>
            <person name="Wang Z.W."/>
            <person name="Zhang Y.Q."/>
            <person name="Mitsuda N."/>
            <person name="Wang M."/>
            <person name="Liu G.H."/>
            <person name="Pecoraro L."/>
            <person name="Huang H.X."/>
            <person name="Xiao X.J."/>
            <person name="Lin M."/>
            <person name="Wu X.Y."/>
            <person name="Wu W.L."/>
            <person name="Chen Y.Y."/>
            <person name="Chang S.B."/>
            <person name="Sakamoto S."/>
            <person name="Ohme-Takagi M."/>
            <person name="Yagi M."/>
            <person name="Zeng S.J."/>
            <person name="Shen C.Y."/>
            <person name="Yeh C.M."/>
            <person name="Luo Y.B."/>
            <person name="Tsai W.C."/>
            <person name="Van de Peer Y."/>
            <person name="Liu Z.J."/>
        </authorList>
    </citation>
    <scope>NUCLEOTIDE SEQUENCE [LARGE SCALE GENOMIC DNA]</scope>
    <source>
        <tissue evidence="6">The whole plant</tissue>
    </source>
</reference>
<sequence>MGFKPANQLTYLGVKLTMRRLCIEAGRKQTLAMTNSDGVPLGNHSSDGWKRRIIIPTLLAGVIGGAAGLVSKNRKTFGVANVSATYATNLAIVAAFYCGARELARDARKSEPDDLVNSAVGGFASGALLGRLQGGQFGAIRYSIIIAVAGTAFDFSLLKLSPVLQHFIRKVPEERSQKNVGRSSWWRIPEWSPIQILDEEALAAKRAREEKNYAHRMLDKPKEES</sequence>
<keyword evidence="3 5" id="KW-1133">Transmembrane helix</keyword>
<evidence type="ECO:0000256" key="2">
    <source>
        <dbReference type="ARBA" id="ARBA00022692"/>
    </source>
</evidence>
<dbReference type="GO" id="GO:0045039">
    <property type="term" value="P:protein insertion into mitochondrial inner membrane"/>
    <property type="evidence" value="ECO:0007669"/>
    <property type="project" value="InterPro"/>
</dbReference>
<evidence type="ECO:0000256" key="5">
    <source>
        <dbReference type="SAM" id="Phobius"/>
    </source>
</evidence>
<feature type="transmembrane region" description="Helical" evidence="5">
    <location>
        <begin position="83"/>
        <end position="103"/>
    </location>
</feature>
<evidence type="ECO:0000256" key="4">
    <source>
        <dbReference type="ARBA" id="ARBA00023136"/>
    </source>
</evidence>
<dbReference type="AlphaFoldDB" id="A0A2I0VEB2"/>
<dbReference type="PANTHER" id="PTHR14110">
    <property type="entry name" value="MITOCHONDRIAL IMPORT INNER MEMBRANE TRANSLOCASE SUBUNIT TIM22"/>
    <property type="match status" value="1"/>
</dbReference>
<evidence type="ECO:0000313" key="6">
    <source>
        <dbReference type="EMBL" id="PKU61723.1"/>
    </source>
</evidence>
<dbReference type="GO" id="GO:0030943">
    <property type="term" value="F:mitochondrion targeting sequence binding"/>
    <property type="evidence" value="ECO:0007669"/>
    <property type="project" value="TreeGrafter"/>
</dbReference>
<comment type="subcellular location">
    <subcellularLocation>
        <location evidence="1">Membrane</location>
        <topology evidence="1">Multi-pass membrane protein</topology>
    </subcellularLocation>
</comment>